<accession>A0ABT7MWC1</accession>
<dbReference type="Pfam" id="PF07859">
    <property type="entry name" value="Abhydrolase_3"/>
    <property type="match status" value="1"/>
</dbReference>
<name>A0ABT7MWC1_9MICO</name>
<dbReference type="Proteomes" id="UP001235064">
    <property type="component" value="Unassembled WGS sequence"/>
</dbReference>
<dbReference type="PANTHER" id="PTHR48081:SF8">
    <property type="entry name" value="ALPHA_BETA HYDROLASE FOLD-3 DOMAIN-CONTAINING PROTEIN-RELATED"/>
    <property type="match status" value="1"/>
</dbReference>
<evidence type="ECO:0000313" key="4">
    <source>
        <dbReference type="Proteomes" id="UP001235064"/>
    </source>
</evidence>
<organism evidence="3 4">
    <name type="scientific">Microbacterium candidum</name>
    <dbReference type="NCBI Taxonomy" id="3041922"/>
    <lineage>
        <taxon>Bacteria</taxon>
        <taxon>Bacillati</taxon>
        <taxon>Actinomycetota</taxon>
        <taxon>Actinomycetes</taxon>
        <taxon>Micrococcales</taxon>
        <taxon>Microbacteriaceae</taxon>
        <taxon>Microbacterium</taxon>
    </lineage>
</organism>
<dbReference type="InterPro" id="IPR029058">
    <property type="entry name" value="AB_hydrolase_fold"/>
</dbReference>
<dbReference type="EMBL" id="JASXSZ010000001">
    <property type="protein sequence ID" value="MDL9978736.1"/>
    <property type="molecule type" value="Genomic_DNA"/>
</dbReference>
<protein>
    <submittedName>
        <fullName evidence="3">Alpha/beta hydrolase</fullName>
    </submittedName>
</protein>
<reference evidence="3 4" key="1">
    <citation type="submission" date="2023-06" db="EMBL/GenBank/DDBJ databases">
        <title>Microbacterium sp. nov., isolated from a waste landfill.</title>
        <authorList>
            <person name="Wen W."/>
        </authorList>
    </citation>
    <scope>NUCLEOTIDE SEQUENCE [LARGE SCALE GENOMIC DNA]</scope>
    <source>
        <strain evidence="3 4">ASV49</strain>
    </source>
</reference>
<feature type="domain" description="Alpha/beta hydrolase fold-3" evidence="2">
    <location>
        <begin position="81"/>
        <end position="285"/>
    </location>
</feature>
<dbReference type="RefSeq" id="WP_286287412.1">
    <property type="nucleotide sequence ID" value="NZ_JASXSZ010000001.1"/>
</dbReference>
<keyword evidence="1 3" id="KW-0378">Hydrolase</keyword>
<dbReference type="SUPFAM" id="SSF53474">
    <property type="entry name" value="alpha/beta-Hydrolases"/>
    <property type="match status" value="1"/>
</dbReference>
<evidence type="ECO:0000259" key="2">
    <source>
        <dbReference type="Pfam" id="PF07859"/>
    </source>
</evidence>
<dbReference type="Gene3D" id="3.40.50.1820">
    <property type="entry name" value="alpha/beta hydrolase"/>
    <property type="match status" value="1"/>
</dbReference>
<dbReference type="GO" id="GO:0016787">
    <property type="term" value="F:hydrolase activity"/>
    <property type="evidence" value="ECO:0007669"/>
    <property type="project" value="UniProtKB-KW"/>
</dbReference>
<evidence type="ECO:0000256" key="1">
    <source>
        <dbReference type="ARBA" id="ARBA00022801"/>
    </source>
</evidence>
<dbReference type="PANTHER" id="PTHR48081">
    <property type="entry name" value="AB HYDROLASE SUPERFAMILY PROTEIN C4A8.06C"/>
    <property type="match status" value="1"/>
</dbReference>
<sequence>MNTHPPFDVELAAFLPEGEPDRPFLDGVEGVERLRAAMAEYEESVDDVRAATGARIDERTVDGVPVIVILPAGDRRARGAILNVHGGGLVAGSHRSVLTVNTRIALDLDCAMVVPDYRLAPEHPYPAGLDDVHTVWRWLAGGGLWAEVDPDRLVVMGGSAGGLLSAGLMVRLLARRETLPSALALVQPQLDDRNAQPSTYEIEHAHFWDRPSNLLSWSMYLAGVDGVPDEASPARVGDLRGFPPTFIEIGQVDVFRDEELDFAARLSRAGVPVEAHLWAGAFHGFDGLTETRTAQRAVAARLDFLRGYLSDR</sequence>
<dbReference type="InterPro" id="IPR050300">
    <property type="entry name" value="GDXG_lipolytic_enzyme"/>
</dbReference>
<gene>
    <name evidence="3" type="ORF">QSV35_05300</name>
</gene>
<keyword evidence="4" id="KW-1185">Reference proteome</keyword>
<comment type="caution">
    <text evidence="3">The sequence shown here is derived from an EMBL/GenBank/DDBJ whole genome shotgun (WGS) entry which is preliminary data.</text>
</comment>
<evidence type="ECO:0000313" key="3">
    <source>
        <dbReference type="EMBL" id="MDL9978736.1"/>
    </source>
</evidence>
<dbReference type="InterPro" id="IPR013094">
    <property type="entry name" value="AB_hydrolase_3"/>
</dbReference>
<proteinExistence type="predicted"/>